<evidence type="ECO:0000313" key="2">
    <source>
        <dbReference type="Proteomes" id="UP001273350"/>
    </source>
</evidence>
<reference evidence="1 2" key="1">
    <citation type="submission" date="2023-11" db="EMBL/GenBank/DDBJ databases">
        <title>Unpublished Manusciprt.</title>
        <authorList>
            <person name="Saticioglu I.B."/>
            <person name="Ay H."/>
            <person name="Ajmi N."/>
            <person name="Altun S."/>
            <person name="Duman M."/>
        </authorList>
    </citation>
    <scope>NUCLEOTIDE SEQUENCE [LARGE SCALE GENOMIC DNA]</scope>
    <source>
        <strain evidence="1 2">Fl-318</strain>
    </source>
</reference>
<sequence>MNEIRNHIKNAVDNRITEYVNMSDFAIKSITNSKQKYKIKYAIKYQDTSFSIGIEYINNDIELTFISGLILNIDTLYKITDLVEFIESMPKEHLISNFKKFLG</sequence>
<dbReference type="Proteomes" id="UP001273350">
    <property type="component" value="Unassembled WGS sequence"/>
</dbReference>
<gene>
    <name evidence="1" type="ORF">SGQ83_22670</name>
</gene>
<accession>A0ABU4RHW8</accession>
<organism evidence="1 2">
    <name type="scientific">Flavobacterium cupriresistens</name>
    <dbReference type="NCBI Taxonomy" id="2893885"/>
    <lineage>
        <taxon>Bacteria</taxon>
        <taxon>Pseudomonadati</taxon>
        <taxon>Bacteroidota</taxon>
        <taxon>Flavobacteriia</taxon>
        <taxon>Flavobacteriales</taxon>
        <taxon>Flavobacteriaceae</taxon>
        <taxon>Flavobacterium</taxon>
    </lineage>
</organism>
<keyword evidence="2" id="KW-1185">Reference proteome</keyword>
<dbReference type="RefSeq" id="WP_230004835.1">
    <property type="nucleotide sequence ID" value="NZ_CP087134.1"/>
</dbReference>
<name>A0ABU4RHW8_9FLAO</name>
<evidence type="ECO:0000313" key="1">
    <source>
        <dbReference type="EMBL" id="MDX6192157.1"/>
    </source>
</evidence>
<proteinExistence type="predicted"/>
<dbReference type="EMBL" id="JAWXVI010000030">
    <property type="protein sequence ID" value="MDX6192157.1"/>
    <property type="molecule type" value="Genomic_DNA"/>
</dbReference>
<protein>
    <submittedName>
        <fullName evidence="1">Uncharacterized protein</fullName>
    </submittedName>
</protein>
<comment type="caution">
    <text evidence="1">The sequence shown here is derived from an EMBL/GenBank/DDBJ whole genome shotgun (WGS) entry which is preliminary data.</text>
</comment>